<accession>A0A167U5G6</accession>
<feature type="signal peptide" evidence="1">
    <location>
        <begin position="1"/>
        <end position="17"/>
    </location>
</feature>
<dbReference type="Proteomes" id="UP000076532">
    <property type="component" value="Unassembled WGS sequence"/>
</dbReference>
<organism evidence="2 3">
    <name type="scientific">Athelia psychrophila</name>
    <dbReference type="NCBI Taxonomy" id="1759441"/>
    <lineage>
        <taxon>Eukaryota</taxon>
        <taxon>Fungi</taxon>
        <taxon>Dikarya</taxon>
        <taxon>Basidiomycota</taxon>
        <taxon>Agaricomycotina</taxon>
        <taxon>Agaricomycetes</taxon>
        <taxon>Agaricomycetidae</taxon>
        <taxon>Atheliales</taxon>
        <taxon>Atheliaceae</taxon>
        <taxon>Athelia</taxon>
    </lineage>
</organism>
<evidence type="ECO:0000256" key="1">
    <source>
        <dbReference type="SAM" id="SignalP"/>
    </source>
</evidence>
<reference evidence="2 3" key="1">
    <citation type="journal article" date="2016" name="Mol. Biol. Evol.">
        <title>Comparative Genomics of Early-Diverging Mushroom-Forming Fungi Provides Insights into the Origins of Lignocellulose Decay Capabilities.</title>
        <authorList>
            <person name="Nagy L.G."/>
            <person name="Riley R."/>
            <person name="Tritt A."/>
            <person name="Adam C."/>
            <person name="Daum C."/>
            <person name="Floudas D."/>
            <person name="Sun H."/>
            <person name="Yadav J.S."/>
            <person name="Pangilinan J."/>
            <person name="Larsson K.H."/>
            <person name="Matsuura K."/>
            <person name="Barry K."/>
            <person name="Labutti K."/>
            <person name="Kuo R."/>
            <person name="Ohm R.A."/>
            <person name="Bhattacharya S.S."/>
            <person name="Shirouzu T."/>
            <person name="Yoshinaga Y."/>
            <person name="Martin F.M."/>
            <person name="Grigoriev I.V."/>
            <person name="Hibbett D.S."/>
        </authorList>
    </citation>
    <scope>NUCLEOTIDE SEQUENCE [LARGE SCALE GENOMIC DNA]</scope>
    <source>
        <strain evidence="2 3">CBS 109695</strain>
    </source>
</reference>
<proteinExistence type="predicted"/>
<keyword evidence="1" id="KW-0732">Signal</keyword>
<sequence length="106" mass="11491">MTRRWSAVVLLADCTCARLAPSSKCKAKVCCDSRSVYTGTWRFAPLPIQPLSPISYRLLPSSRSCAPSTIPLRPHSTPDAIPVCGSRKRMVIVAEFSPFLSGVGIP</sequence>
<protein>
    <recommendedName>
        <fullName evidence="4">Secreted protein</fullName>
    </recommendedName>
</protein>
<evidence type="ECO:0000313" key="3">
    <source>
        <dbReference type="Proteomes" id="UP000076532"/>
    </source>
</evidence>
<evidence type="ECO:0008006" key="4">
    <source>
        <dbReference type="Google" id="ProtNLM"/>
    </source>
</evidence>
<feature type="chain" id="PRO_5007892826" description="Secreted protein" evidence="1">
    <location>
        <begin position="18"/>
        <end position="106"/>
    </location>
</feature>
<evidence type="ECO:0000313" key="2">
    <source>
        <dbReference type="EMBL" id="KZP03609.1"/>
    </source>
</evidence>
<dbReference type="EMBL" id="KV418035">
    <property type="protein sequence ID" value="KZP03609.1"/>
    <property type="molecule type" value="Genomic_DNA"/>
</dbReference>
<gene>
    <name evidence="2" type="ORF">FIBSPDRAFT_464914</name>
</gene>
<dbReference type="AlphaFoldDB" id="A0A167U5G6"/>
<keyword evidence="3" id="KW-1185">Reference proteome</keyword>
<name>A0A167U5G6_9AGAM</name>